<sequence length="548" mass="62833">MVIILRGWGRLFPVDLEWGIRIFGYPLFDGKPVVVRPWSPEISLVKEAVKTVPTWVRLHQLELKFWGERCLHKIASLVGEPVKIDAATTLKHRLGFARIMVEVALSEKCVDSIQFLDELGYCHEVMVEFEWKHVLCAKCKSYGHGQEDCRKGVVRPPQVWRHVQRVQPIVEQRQAPIVEEAPIAQSVPVVNEASVHQVDSGPLVPSMMGTLVTFREILSSALNRSVNALDLAPVGVMDKLYFWNVRGLNSLAKQKELKSFLHLNKIGLVGVLETNFCNMNFNKVAASFEKEWEIRNNNQFCDLGRIWTMWRSGCFTVQVLSVNSQFMHCECSLVSSAWIVAGDFNNVFFPNERIGAPVRLPELLPFQRCVNACGLFDLKTIGKFFTWTNKQDGGDKVLCKLDRGLVNDAWMVDFPNSFADFRPEGLFDHSPCVVQLDVDGYGRRSPFKFLNMWVKDEIFSTIARRLWQEYIQGVAMFHVITKLKRLKGDFRLLNKRDPHDQMLGTLEKQASITCKELEHNRWSFLQQKTKVDWIRSADANIIVVWIPG</sequence>
<evidence type="ECO:0000313" key="1">
    <source>
        <dbReference type="EMBL" id="KAK9756123.1"/>
    </source>
</evidence>
<dbReference type="PANTHER" id="PTHR31286">
    <property type="entry name" value="GLYCINE-RICH CELL WALL STRUCTURAL PROTEIN 1.8-LIKE"/>
    <property type="match status" value="1"/>
</dbReference>
<dbReference type="Proteomes" id="UP001443914">
    <property type="component" value="Unassembled WGS sequence"/>
</dbReference>
<accession>A0AAW1NH67</accession>
<protein>
    <recommendedName>
        <fullName evidence="3">DUF4283 domain-containing protein</fullName>
    </recommendedName>
</protein>
<proteinExistence type="predicted"/>
<gene>
    <name evidence="1" type="ORF">RND81_01G075200</name>
</gene>
<organism evidence="1 2">
    <name type="scientific">Saponaria officinalis</name>
    <name type="common">Common soapwort</name>
    <name type="synonym">Lychnis saponaria</name>
    <dbReference type="NCBI Taxonomy" id="3572"/>
    <lineage>
        <taxon>Eukaryota</taxon>
        <taxon>Viridiplantae</taxon>
        <taxon>Streptophyta</taxon>
        <taxon>Embryophyta</taxon>
        <taxon>Tracheophyta</taxon>
        <taxon>Spermatophyta</taxon>
        <taxon>Magnoliopsida</taxon>
        <taxon>eudicotyledons</taxon>
        <taxon>Gunneridae</taxon>
        <taxon>Pentapetalae</taxon>
        <taxon>Caryophyllales</taxon>
        <taxon>Caryophyllaceae</taxon>
        <taxon>Caryophylleae</taxon>
        <taxon>Saponaria</taxon>
    </lineage>
</organism>
<dbReference type="SUPFAM" id="SSF56219">
    <property type="entry name" value="DNase I-like"/>
    <property type="match status" value="1"/>
</dbReference>
<keyword evidence="2" id="KW-1185">Reference proteome</keyword>
<dbReference type="AlphaFoldDB" id="A0AAW1NH67"/>
<name>A0AAW1NH67_SAPOF</name>
<dbReference type="EMBL" id="JBDFQZ010000001">
    <property type="protein sequence ID" value="KAK9756123.1"/>
    <property type="molecule type" value="Genomic_DNA"/>
</dbReference>
<evidence type="ECO:0008006" key="3">
    <source>
        <dbReference type="Google" id="ProtNLM"/>
    </source>
</evidence>
<comment type="caution">
    <text evidence="1">The sequence shown here is derived from an EMBL/GenBank/DDBJ whole genome shotgun (WGS) entry which is preliminary data.</text>
</comment>
<dbReference type="InterPro" id="IPR040256">
    <property type="entry name" value="At4g02000-like"/>
</dbReference>
<dbReference type="InterPro" id="IPR036691">
    <property type="entry name" value="Endo/exonu/phosph_ase_sf"/>
</dbReference>
<evidence type="ECO:0000313" key="2">
    <source>
        <dbReference type="Proteomes" id="UP001443914"/>
    </source>
</evidence>
<dbReference type="PANTHER" id="PTHR31286:SF165">
    <property type="entry name" value="DUF4283 DOMAIN-CONTAINING PROTEIN"/>
    <property type="match status" value="1"/>
</dbReference>
<dbReference type="Gene3D" id="3.60.10.10">
    <property type="entry name" value="Endonuclease/exonuclease/phosphatase"/>
    <property type="match status" value="1"/>
</dbReference>
<reference evidence="1" key="1">
    <citation type="submission" date="2024-03" db="EMBL/GenBank/DDBJ databases">
        <title>WGS assembly of Saponaria officinalis var. Norfolk2.</title>
        <authorList>
            <person name="Jenkins J."/>
            <person name="Shu S."/>
            <person name="Grimwood J."/>
            <person name="Barry K."/>
            <person name="Goodstein D."/>
            <person name="Schmutz J."/>
            <person name="Leebens-Mack J."/>
            <person name="Osbourn A."/>
        </authorList>
    </citation>
    <scope>NUCLEOTIDE SEQUENCE [LARGE SCALE GENOMIC DNA]</scope>
    <source>
        <strain evidence="1">JIC</strain>
    </source>
</reference>